<dbReference type="EMBL" id="CM001022">
    <property type="protein sequence ID" value="EFQ24099.1"/>
    <property type="molecule type" value="Genomic_DNA"/>
</dbReference>
<dbReference type="PaxDb" id="584708-Apau_1681"/>
<reference evidence="6 7" key="1">
    <citation type="journal article" date="2010" name="Stand. Genomic Sci.">
        <title>Non-contiguous finished genome sequence of Aminomonas paucivorans type strain (GLU-3).</title>
        <authorList>
            <person name="Pitluck S."/>
            <person name="Yasawong M."/>
            <person name="Held B."/>
            <person name="Lapidus A."/>
            <person name="Nolan M."/>
            <person name="Copeland A."/>
            <person name="Lucas S."/>
            <person name="Del Rio T.G."/>
            <person name="Tice H."/>
            <person name="Cheng J.F."/>
            <person name="Chertkov O."/>
            <person name="Goodwin L."/>
            <person name="Tapia R."/>
            <person name="Han C."/>
            <person name="Liolios K."/>
            <person name="Ivanova N."/>
            <person name="Mavromatis K."/>
            <person name="Ovchinnikova G."/>
            <person name="Pati A."/>
            <person name="Chen A."/>
            <person name="Palaniappan K."/>
            <person name="Land M."/>
            <person name="Hauser L."/>
            <person name="Chang Y.J."/>
            <person name="Jeffries C.D."/>
            <person name="Pukall R."/>
            <person name="Spring S."/>
            <person name="Rohde M."/>
            <person name="Sikorski J."/>
            <person name="Goker M."/>
            <person name="Woyke T."/>
            <person name="Bristow J."/>
            <person name="Eisen J.A."/>
            <person name="Markowitz V."/>
            <person name="Hugenholtz P."/>
            <person name="Kyrpides N.C."/>
            <person name="Klenk H.P."/>
        </authorList>
    </citation>
    <scope>NUCLEOTIDE SEQUENCE [LARGE SCALE GENOMIC DNA]</scope>
    <source>
        <strain evidence="6 7">DSM 12260</strain>
    </source>
</reference>
<evidence type="ECO:0000256" key="4">
    <source>
        <dbReference type="HAMAP-Rule" id="MF_00267"/>
    </source>
</evidence>
<protein>
    <recommendedName>
        <fullName evidence="4">Probable septum site-determining protein MinC</fullName>
    </recommendedName>
</protein>
<dbReference type="GO" id="GO:0000902">
    <property type="term" value="P:cell morphogenesis"/>
    <property type="evidence" value="ECO:0007669"/>
    <property type="project" value="InterPro"/>
</dbReference>
<dbReference type="HOGENOM" id="CLU_048711_2_1_0"/>
<dbReference type="AlphaFoldDB" id="E3CUX3"/>
<keyword evidence="2 4" id="KW-0717">Septation</keyword>
<comment type="subunit">
    <text evidence="4">Interacts with MinD and FtsZ.</text>
</comment>
<evidence type="ECO:0000256" key="2">
    <source>
        <dbReference type="ARBA" id="ARBA00023210"/>
    </source>
</evidence>
<comment type="function">
    <text evidence="4">Cell division inhibitor that blocks the formation of polar Z ring septums. Rapidly oscillates between the poles of the cell to destabilize FtsZ filaments that have formed before they mature into polar Z rings. Prevents FtsZ polymerization.</text>
</comment>
<comment type="similarity">
    <text evidence="4">Belongs to the MinC family.</text>
</comment>
<accession>E3CUX3</accession>
<dbReference type="InterPro" id="IPR016098">
    <property type="entry name" value="CAP/MinC_C"/>
</dbReference>
<proteinExistence type="inferred from homology"/>
<dbReference type="RefSeq" id="WP_006301319.1">
    <property type="nucleotide sequence ID" value="NZ_CM001022.1"/>
</dbReference>
<feature type="domain" description="Septum formation inhibitor MinC C-terminal" evidence="5">
    <location>
        <begin position="113"/>
        <end position="210"/>
    </location>
</feature>
<evidence type="ECO:0000313" key="7">
    <source>
        <dbReference type="Proteomes" id="UP000005096"/>
    </source>
</evidence>
<dbReference type="Proteomes" id="UP000005096">
    <property type="component" value="Chromosome"/>
</dbReference>
<dbReference type="PANTHER" id="PTHR34108">
    <property type="entry name" value="SEPTUM SITE-DETERMINING PROTEIN MINC"/>
    <property type="match status" value="1"/>
</dbReference>
<keyword evidence="7" id="KW-1185">Reference proteome</keyword>
<sequence>MIQLKGTAEALRCVVPETIPEADLPGELSRVLAEGAHMLSGAKVVLDFQGRNLSGGLLQRILEGFVWPGGMTVLSWKSLDGATLERFKAAGLPVGEPVSSVRKGQGLQPALCLRRSLRSGQRVEHRGDVVVCGHVNDGAEVFALGHVVVLGRLQGLVHAGMEGDDEATVSVRVFEATQVRIGCRVGSMDRGAPWWGHSVLVSVEEDSVVVGDWPGTDGDLRRER</sequence>
<dbReference type="InterPro" id="IPR005526">
    <property type="entry name" value="Septum_form_inhib_MinC_C"/>
</dbReference>
<name>E3CUX3_9BACT</name>
<evidence type="ECO:0000259" key="5">
    <source>
        <dbReference type="Pfam" id="PF03775"/>
    </source>
</evidence>
<keyword evidence="1 4" id="KW-0132">Cell division</keyword>
<dbReference type="OrthoDB" id="9790810at2"/>
<dbReference type="GO" id="GO:0000917">
    <property type="term" value="P:division septum assembly"/>
    <property type="evidence" value="ECO:0007669"/>
    <property type="project" value="UniProtKB-KW"/>
</dbReference>
<keyword evidence="3 4" id="KW-0131">Cell cycle</keyword>
<dbReference type="Gene3D" id="2.160.20.70">
    <property type="match status" value="1"/>
</dbReference>
<dbReference type="HAMAP" id="MF_00267">
    <property type="entry name" value="MinC"/>
    <property type="match status" value="1"/>
</dbReference>
<gene>
    <name evidence="4" type="primary">minC</name>
    <name evidence="6" type="ORF">Apau_1681</name>
</gene>
<evidence type="ECO:0000256" key="1">
    <source>
        <dbReference type="ARBA" id="ARBA00022618"/>
    </source>
</evidence>
<dbReference type="InterPro" id="IPR013033">
    <property type="entry name" value="MinC"/>
</dbReference>
<dbReference type="eggNOG" id="COG0850">
    <property type="taxonomic scope" value="Bacteria"/>
</dbReference>
<dbReference type="GO" id="GO:1901891">
    <property type="term" value="P:regulation of cell septum assembly"/>
    <property type="evidence" value="ECO:0007669"/>
    <property type="project" value="InterPro"/>
</dbReference>
<evidence type="ECO:0000313" key="6">
    <source>
        <dbReference type="EMBL" id="EFQ24099.1"/>
    </source>
</evidence>
<dbReference type="InterPro" id="IPR036145">
    <property type="entry name" value="MinC_C_sf"/>
</dbReference>
<dbReference type="Pfam" id="PF03775">
    <property type="entry name" value="MinC_C"/>
    <property type="match status" value="1"/>
</dbReference>
<organism evidence="6 7">
    <name type="scientific">Aminomonas paucivorans DSM 12260</name>
    <dbReference type="NCBI Taxonomy" id="584708"/>
    <lineage>
        <taxon>Bacteria</taxon>
        <taxon>Thermotogati</taxon>
        <taxon>Synergistota</taxon>
        <taxon>Synergistia</taxon>
        <taxon>Synergistales</taxon>
        <taxon>Synergistaceae</taxon>
        <taxon>Aminomonas</taxon>
    </lineage>
</organism>
<dbReference type="PANTHER" id="PTHR34108:SF1">
    <property type="entry name" value="SEPTUM SITE-DETERMINING PROTEIN MINC"/>
    <property type="match status" value="1"/>
</dbReference>
<dbReference type="STRING" id="584708.Apau_1681"/>
<evidence type="ECO:0000256" key="3">
    <source>
        <dbReference type="ARBA" id="ARBA00023306"/>
    </source>
</evidence>
<dbReference type="SUPFAM" id="SSF63848">
    <property type="entry name" value="Cell-division inhibitor MinC, C-terminal domain"/>
    <property type="match status" value="1"/>
</dbReference>